<keyword evidence="3" id="KW-0949">S-adenosyl-L-methionine</keyword>
<evidence type="ECO:0000256" key="4">
    <source>
        <dbReference type="ARBA" id="ARBA00022723"/>
    </source>
</evidence>
<dbReference type="InterPro" id="IPR000385">
    <property type="entry name" value="MoaA_NifB_PqqE_Fe-S-bd_CS"/>
</dbReference>
<dbReference type="NCBIfam" id="TIGR03906">
    <property type="entry name" value="quino_hemo_SAM"/>
    <property type="match status" value="1"/>
</dbReference>
<gene>
    <name evidence="8" type="ORF">AMOL_1803</name>
</gene>
<name>A0AB33H3N1_9BACT</name>
<dbReference type="GO" id="GO:0016491">
    <property type="term" value="F:oxidoreductase activity"/>
    <property type="evidence" value="ECO:0007669"/>
    <property type="project" value="InterPro"/>
</dbReference>
<evidence type="ECO:0000259" key="7">
    <source>
        <dbReference type="PROSITE" id="PS51918"/>
    </source>
</evidence>
<evidence type="ECO:0000256" key="1">
    <source>
        <dbReference type="ARBA" id="ARBA00001966"/>
    </source>
</evidence>
<keyword evidence="2" id="KW-0004">4Fe-4S</keyword>
<evidence type="ECO:0000256" key="6">
    <source>
        <dbReference type="ARBA" id="ARBA00023014"/>
    </source>
</evidence>
<dbReference type="InterPro" id="IPR023867">
    <property type="entry name" value="Sulphatase_maturase_rSAM"/>
</dbReference>
<dbReference type="InterPro" id="IPR023885">
    <property type="entry name" value="4Fe4S-binding_SPASM_dom"/>
</dbReference>
<dbReference type="PROSITE" id="PS51918">
    <property type="entry name" value="RADICAL_SAM"/>
    <property type="match status" value="1"/>
</dbReference>
<proteinExistence type="predicted"/>
<dbReference type="RefSeq" id="WP_228149951.1">
    <property type="nucleotide sequence ID" value="NZ_CP032098.1"/>
</dbReference>
<dbReference type="GO" id="GO:0046872">
    <property type="term" value="F:metal ion binding"/>
    <property type="evidence" value="ECO:0007669"/>
    <property type="project" value="UniProtKB-KW"/>
</dbReference>
<dbReference type="SFLD" id="SFLDG01067">
    <property type="entry name" value="SPASM/twitch_domain_containing"/>
    <property type="match status" value="1"/>
</dbReference>
<dbReference type="InterPro" id="IPR013785">
    <property type="entry name" value="Aldolase_TIM"/>
</dbReference>
<evidence type="ECO:0000256" key="2">
    <source>
        <dbReference type="ARBA" id="ARBA00022485"/>
    </source>
</evidence>
<accession>A0AB33H3N1</accession>
<dbReference type="InterPro" id="IPR023886">
    <property type="entry name" value="QH-AmDH_gsu_maturation"/>
</dbReference>
<reference evidence="8 9" key="1">
    <citation type="submission" date="2018-08" db="EMBL/GenBank/DDBJ databases">
        <title>Complete genome of the Arcobacter molluscorum type strain LMG 25693.</title>
        <authorList>
            <person name="Miller W.G."/>
            <person name="Yee E."/>
            <person name="Bono J.L."/>
        </authorList>
    </citation>
    <scope>NUCLEOTIDE SEQUENCE [LARGE SCALE GENOMIC DNA]</scope>
    <source>
        <strain evidence="8 9">CECT 7696</strain>
    </source>
</reference>
<comment type="cofactor">
    <cofactor evidence="1">
        <name>[4Fe-4S] cluster</name>
        <dbReference type="ChEBI" id="CHEBI:49883"/>
    </cofactor>
</comment>
<dbReference type="InterPro" id="IPR058240">
    <property type="entry name" value="rSAM_sf"/>
</dbReference>
<dbReference type="SFLD" id="SFLDS00029">
    <property type="entry name" value="Radical_SAM"/>
    <property type="match status" value="1"/>
</dbReference>
<dbReference type="EMBL" id="CP032098">
    <property type="protein sequence ID" value="AXX92767.1"/>
    <property type="molecule type" value="Genomic_DNA"/>
</dbReference>
<dbReference type="PROSITE" id="PS01305">
    <property type="entry name" value="MOAA_NIFB_PQQE"/>
    <property type="match status" value="1"/>
</dbReference>
<dbReference type="NCBIfam" id="TIGR04085">
    <property type="entry name" value="rSAM_more_4Fe4S"/>
    <property type="match status" value="1"/>
</dbReference>
<evidence type="ECO:0000256" key="3">
    <source>
        <dbReference type="ARBA" id="ARBA00022691"/>
    </source>
</evidence>
<evidence type="ECO:0000256" key="5">
    <source>
        <dbReference type="ARBA" id="ARBA00023004"/>
    </source>
</evidence>
<dbReference type="PANTHER" id="PTHR43273">
    <property type="entry name" value="ANAEROBIC SULFATASE-MATURATING ENZYME HOMOLOG ASLB-RELATED"/>
    <property type="match status" value="1"/>
</dbReference>
<keyword evidence="5" id="KW-0408">Iron</keyword>
<dbReference type="Proteomes" id="UP000262712">
    <property type="component" value="Chromosome"/>
</dbReference>
<dbReference type="SFLD" id="SFLDG01386">
    <property type="entry name" value="main_SPASM_domain-containing"/>
    <property type="match status" value="1"/>
</dbReference>
<keyword evidence="6" id="KW-0411">Iron-sulfur</keyword>
<dbReference type="AlphaFoldDB" id="A0AB33H3N1"/>
<dbReference type="Gene3D" id="3.20.20.70">
    <property type="entry name" value="Aldolase class I"/>
    <property type="match status" value="1"/>
</dbReference>
<evidence type="ECO:0000313" key="9">
    <source>
        <dbReference type="Proteomes" id="UP000262712"/>
    </source>
</evidence>
<keyword evidence="4" id="KW-0479">Metal-binding</keyword>
<dbReference type="Pfam" id="PF04055">
    <property type="entry name" value="Radical_SAM"/>
    <property type="match status" value="1"/>
</dbReference>
<dbReference type="InterPro" id="IPR007197">
    <property type="entry name" value="rSAM"/>
</dbReference>
<evidence type="ECO:0000313" key="8">
    <source>
        <dbReference type="EMBL" id="AXX92767.1"/>
    </source>
</evidence>
<dbReference type="GO" id="GO:0051539">
    <property type="term" value="F:4 iron, 4 sulfur cluster binding"/>
    <property type="evidence" value="ECO:0007669"/>
    <property type="project" value="UniProtKB-KW"/>
</dbReference>
<organism evidence="8 9">
    <name type="scientific">Malaciobacter molluscorum LMG 25693</name>
    <dbReference type="NCBI Taxonomy" id="870501"/>
    <lineage>
        <taxon>Bacteria</taxon>
        <taxon>Pseudomonadati</taxon>
        <taxon>Campylobacterota</taxon>
        <taxon>Epsilonproteobacteria</taxon>
        <taxon>Campylobacterales</taxon>
        <taxon>Arcobacteraceae</taxon>
        <taxon>Malaciobacter</taxon>
    </lineage>
</organism>
<dbReference type="KEGG" id="amol:AMOL_1803"/>
<dbReference type="SUPFAM" id="SSF102114">
    <property type="entry name" value="Radical SAM enzymes"/>
    <property type="match status" value="1"/>
</dbReference>
<dbReference type="CDD" id="cd01335">
    <property type="entry name" value="Radical_SAM"/>
    <property type="match status" value="1"/>
</dbReference>
<feature type="domain" description="Radical SAM core" evidence="7">
    <location>
        <begin position="84"/>
        <end position="315"/>
    </location>
</feature>
<dbReference type="PANTHER" id="PTHR43273:SF8">
    <property type="entry name" value="RADICAL SAM DOMAIN PROTEIN"/>
    <property type="match status" value="1"/>
</dbReference>
<dbReference type="SFLD" id="SFLDG01384">
    <property type="entry name" value="thioether_bond_formation_requi"/>
    <property type="match status" value="1"/>
</dbReference>
<protein>
    <submittedName>
        <fullName evidence="8">Quinohemoprotein amine dehydrogenase maturation protein</fullName>
    </submittedName>
</protein>
<sequence>MKMDIKNYPLLRVNYKRLEVDNKNYIFHVPSSSVFELCEDSHRVLNKLENKEDLNSDEKEIFNEFMSLNLVGNQFKEKDVKVQKFPAKALVLNVTSGCNLSCTYCYKEDLTSLKNRGNMTMQMAKDAIDLFYNESPDLKNYSITFFGGEPLSNLTLIKQIIEYANDFFGSKGVNIGYALTTNGTLLTKDIIEYFFKNRVDLTVSIDGPEVLHNKTRVFGNGKGTYKSVVKNLSTLLKVYGDRIVPARVTLTRGVSDVLKIWDHLKNDLGFKEIGFAPVSSGENDFFNLSPQEQIKVFEEFKILGNHYVQNAINGKLNGFSNIHRTMMDIHEGRKKRLPCGAGVGLLSVSYKGDIDLCHRFTGSDFKSFGSIKDGLDKKSLSNFLEKRANEKNSDCQSCHARYLCAGGCYHENYIKNKTPEIKGHQYCDTLREWIDFVVASYVKIREKNPSFFDKFLTNKGVKSKIF</sequence>